<sequence length="329" mass="34147">MEPARHRPKLFPPPEFPPRKKAIFSRMPPAVFPAILGFVGLGLAMRRGLSSHGFDATPADLLLAMACALWAFASFAYLVKLSRRAGVLAEDLRVLPGRNGLAAATMGGMAVAAALVPVAPHAAAILLVVSLLVHTALTVFSALMACRLSPEARPVDPGWHLRFVGFIVGAIAAIGLGWAALANALLWLTIPLAVAIWAASAHQFRHAAPPAPLRPLLAIHLSPAALFATVAAMLGHDGVATGFLALGTLLLLALLASARWITAAGFTPLWGAFTFPLAAYASALFANGLIWAGTALFLAGAVIIPAILWKTLTLWAAGSLAAKTNAAEA</sequence>
<keyword evidence="7" id="KW-1185">Reference proteome</keyword>
<feature type="transmembrane region" description="Helical" evidence="5">
    <location>
        <begin position="61"/>
        <end position="79"/>
    </location>
</feature>
<accession>A0A2S0UKX3</accession>
<dbReference type="PANTHER" id="PTHR37955">
    <property type="entry name" value="TELLURITE RESISTANCE PROTEIN TEHA"/>
    <property type="match status" value="1"/>
</dbReference>
<protein>
    <submittedName>
        <fullName evidence="6">Tellurium resistance protein</fullName>
    </submittedName>
</protein>
<evidence type="ECO:0000256" key="3">
    <source>
        <dbReference type="ARBA" id="ARBA00022989"/>
    </source>
</evidence>
<name>A0A2S0UKX3_9RHOB</name>
<dbReference type="InterPro" id="IPR004695">
    <property type="entry name" value="SLAC1/Mae1/Ssu1/TehA"/>
</dbReference>
<dbReference type="GO" id="GO:0005886">
    <property type="term" value="C:plasma membrane"/>
    <property type="evidence" value="ECO:0007669"/>
    <property type="project" value="TreeGrafter"/>
</dbReference>
<feature type="transmembrane region" description="Helical" evidence="5">
    <location>
        <begin position="289"/>
        <end position="309"/>
    </location>
</feature>
<reference evidence="6 7" key="1">
    <citation type="submission" date="2018-04" db="EMBL/GenBank/DDBJ databases">
        <title>Genome sequencing of Gemmobacter.</title>
        <authorList>
            <person name="Yi H."/>
            <person name="Baek M.-G."/>
        </authorList>
    </citation>
    <scope>NUCLEOTIDE SEQUENCE [LARGE SCALE GENOMIC DNA]</scope>
    <source>
        <strain evidence="6 7">HYN0069</strain>
    </source>
</reference>
<dbReference type="AlphaFoldDB" id="A0A2S0UKX3"/>
<dbReference type="KEGG" id="geh:HYN69_08100"/>
<feature type="transmembrane region" description="Helical" evidence="5">
    <location>
        <begin position="125"/>
        <end position="147"/>
    </location>
</feature>
<feature type="transmembrane region" description="Helical" evidence="5">
    <location>
        <begin position="184"/>
        <end position="204"/>
    </location>
</feature>
<evidence type="ECO:0000313" key="7">
    <source>
        <dbReference type="Proteomes" id="UP000244496"/>
    </source>
</evidence>
<dbReference type="EMBL" id="CP028918">
    <property type="protein sequence ID" value="AWB48477.1"/>
    <property type="molecule type" value="Genomic_DNA"/>
</dbReference>
<keyword evidence="2 5" id="KW-0812">Transmembrane</keyword>
<dbReference type="OrthoDB" id="7835091at2"/>
<keyword evidence="4 5" id="KW-0472">Membrane</keyword>
<dbReference type="Pfam" id="PF03595">
    <property type="entry name" value="SLAC1"/>
    <property type="match status" value="1"/>
</dbReference>
<dbReference type="GO" id="GO:0046583">
    <property type="term" value="F:monoatomic cation efflux transmembrane transporter activity"/>
    <property type="evidence" value="ECO:0007669"/>
    <property type="project" value="TreeGrafter"/>
</dbReference>
<gene>
    <name evidence="6" type="ORF">HYN69_08100</name>
</gene>
<dbReference type="Gene3D" id="1.50.10.150">
    <property type="entry name" value="Voltage-dependent anion channel"/>
    <property type="match status" value="1"/>
</dbReference>
<evidence type="ECO:0000256" key="2">
    <source>
        <dbReference type="ARBA" id="ARBA00022692"/>
    </source>
</evidence>
<dbReference type="PANTHER" id="PTHR37955:SF1">
    <property type="entry name" value="DEP DOMAIN-CONTAINING PROTEIN"/>
    <property type="match status" value="1"/>
</dbReference>
<feature type="transmembrane region" description="Helical" evidence="5">
    <location>
        <begin position="100"/>
        <end position="119"/>
    </location>
</feature>
<feature type="transmembrane region" description="Helical" evidence="5">
    <location>
        <begin position="240"/>
        <end position="258"/>
    </location>
</feature>
<dbReference type="RefSeq" id="WP_108435296.1">
    <property type="nucleotide sequence ID" value="NZ_CP028918.1"/>
</dbReference>
<evidence type="ECO:0000256" key="4">
    <source>
        <dbReference type="ARBA" id="ARBA00023136"/>
    </source>
</evidence>
<dbReference type="CDD" id="cd09322">
    <property type="entry name" value="TDT_TehA_like"/>
    <property type="match status" value="1"/>
</dbReference>
<dbReference type="InterPro" id="IPR052951">
    <property type="entry name" value="Tellurite_res_ion_channel"/>
</dbReference>
<evidence type="ECO:0000256" key="5">
    <source>
        <dbReference type="SAM" id="Phobius"/>
    </source>
</evidence>
<comment type="subcellular location">
    <subcellularLocation>
        <location evidence="1">Membrane</location>
        <topology evidence="1">Multi-pass membrane protein</topology>
    </subcellularLocation>
</comment>
<proteinExistence type="predicted"/>
<feature type="transmembrane region" description="Helical" evidence="5">
    <location>
        <begin position="216"/>
        <end position="234"/>
    </location>
</feature>
<evidence type="ECO:0000256" key="1">
    <source>
        <dbReference type="ARBA" id="ARBA00004141"/>
    </source>
</evidence>
<feature type="transmembrane region" description="Helical" evidence="5">
    <location>
        <begin position="159"/>
        <end position="178"/>
    </location>
</feature>
<evidence type="ECO:0000313" key="6">
    <source>
        <dbReference type="EMBL" id="AWB48477.1"/>
    </source>
</evidence>
<feature type="transmembrane region" description="Helical" evidence="5">
    <location>
        <begin position="265"/>
        <end position="283"/>
    </location>
</feature>
<feature type="transmembrane region" description="Helical" evidence="5">
    <location>
        <begin position="30"/>
        <end position="49"/>
    </location>
</feature>
<organism evidence="6 7">
    <name type="scientific">Paragemmobacter aquarius</name>
    <dbReference type="NCBI Taxonomy" id="2169400"/>
    <lineage>
        <taxon>Bacteria</taxon>
        <taxon>Pseudomonadati</taxon>
        <taxon>Pseudomonadota</taxon>
        <taxon>Alphaproteobacteria</taxon>
        <taxon>Rhodobacterales</taxon>
        <taxon>Paracoccaceae</taxon>
        <taxon>Paragemmobacter</taxon>
    </lineage>
</organism>
<dbReference type="InterPro" id="IPR038665">
    <property type="entry name" value="Voltage-dep_anion_channel_sf"/>
</dbReference>
<dbReference type="Proteomes" id="UP000244496">
    <property type="component" value="Chromosome"/>
</dbReference>
<keyword evidence="3 5" id="KW-1133">Transmembrane helix</keyword>